<dbReference type="Proteomes" id="UP001140949">
    <property type="component" value="Unassembled WGS sequence"/>
</dbReference>
<reference evidence="8" key="2">
    <citation type="submission" date="2023-04" db="EMBL/GenBank/DDBJ databases">
        <authorList>
            <person name="Bruccoleri R.E."/>
            <person name="Oakeley E.J."/>
            <person name="Faust A.-M."/>
            <person name="Dessus-Babus S."/>
            <person name="Altorfer M."/>
            <person name="Burckhardt D."/>
            <person name="Oertli M."/>
            <person name="Naumann U."/>
            <person name="Petersen F."/>
            <person name="Wong J."/>
        </authorList>
    </citation>
    <scope>NUCLEOTIDE SEQUENCE</scope>
    <source>
        <strain evidence="8">GSM-AAB239-AS_SAM_17_03QT</strain>
        <tissue evidence="8">Leaf</tissue>
    </source>
</reference>
<evidence type="ECO:0000313" key="9">
    <source>
        <dbReference type="Proteomes" id="UP001140949"/>
    </source>
</evidence>
<evidence type="ECO:0000256" key="3">
    <source>
        <dbReference type="ARBA" id="ARBA00022692"/>
    </source>
</evidence>
<evidence type="ECO:0000256" key="1">
    <source>
        <dbReference type="ARBA" id="ARBA00004141"/>
    </source>
</evidence>
<dbReference type="PANTHER" id="PTHR11266:SF80">
    <property type="entry name" value="PEROXISOMAL MEMBRANE PROTEIN 2"/>
    <property type="match status" value="1"/>
</dbReference>
<feature type="transmembrane region" description="Helical" evidence="6">
    <location>
        <begin position="189"/>
        <end position="213"/>
    </location>
</feature>
<accession>A0AAX6HLI3</accession>
<evidence type="ECO:0000256" key="7">
    <source>
        <dbReference type="SAM" id="MobiDB-lite"/>
    </source>
</evidence>
<comment type="similarity">
    <text evidence="2 6">Belongs to the peroxisomal membrane protein PXMP2/4 family.</text>
</comment>
<reference evidence="8" key="1">
    <citation type="journal article" date="2023" name="GigaByte">
        <title>Genome assembly of the bearded iris, Iris pallida Lam.</title>
        <authorList>
            <person name="Bruccoleri R.E."/>
            <person name="Oakeley E.J."/>
            <person name="Faust A.M.E."/>
            <person name="Altorfer M."/>
            <person name="Dessus-Babus S."/>
            <person name="Burckhardt D."/>
            <person name="Oertli M."/>
            <person name="Naumann U."/>
            <person name="Petersen F."/>
            <person name="Wong J."/>
        </authorList>
    </citation>
    <scope>NUCLEOTIDE SEQUENCE</scope>
    <source>
        <strain evidence="8">GSM-AAB239-AS_SAM_17_03QT</strain>
    </source>
</reference>
<keyword evidence="5 6" id="KW-0472">Membrane</keyword>
<protein>
    <submittedName>
        <fullName evidence="8">Protein sym-1</fullName>
    </submittedName>
</protein>
<evidence type="ECO:0000256" key="6">
    <source>
        <dbReference type="RuleBase" id="RU363053"/>
    </source>
</evidence>
<comment type="caution">
    <text evidence="8">The sequence shown here is derived from an EMBL/GenBank/DDBJ whole genome shotgun (WGS) entry which is preliminary data.</text>
</comment>
<sequence length="283" mass="30370">MAAILRNSPVATEFPRNFPPLSHRIPSKIRFLPLQHRKFPSNSSAGVGFGDVGRLSLGFGEKGFCCWSLRAAPGGGSTGGGGGGDGGGGGGGGSSGAGGDGDGGNDSFFLSWYLMALDKQPVMTKSITSALLTLIGDLICQLLIDQVPQLDLNRTFVFTLLGLVLVGPTLHYWYLSLSKMITMPGASGAFLRLLLDQFGFAPIFIGVFLSALVTLEGRPSQVMPKLKQEWFSSVVANWQLWIPFQFLNFLFVPQKFQVLAANFVALAWNVILSFKAHRAVVLK</sequence>
<gene>
    <name evidence="8" type="ORF">M6B38_303750</name>
</gene>
<keyword evidence="9" id="KW-1185">Reference proteome</keyword>
<dbReference type="AlphaFoldDB" id="A0AAX6HLI3"/>
<evidence type="ECO:0000256" key="2">
    <source>
        <dbReference type="ARBA" id="ARBA00006824"/>
    </source>
</evidence>
<dbReference type="Pfam" id="PF04117">
    <property type="entry name" value="Mpv17_PMP22"/>
    <property type="match status" value="1"/>
</dbReference>
<feature type="transmembrane region" description="Helical" evidence="6">
    <location>
        <begin position="256"/>
        <end position="274"/>
    </location>
</feature>
<evidence type="ECO:0000256" key="4">
    <source>
        <dbReference type="ARBA" id="ARBA00022989"/>
    </source>
</evidence>
<evidence type="ECO:0000256" key="5">
    <source>
        <dbReference type="ARBA" id="ARBA00023136"/>
    </source>
</evidence>
<keyword evidence="4 6" id="KW-1133">Transmembrane helix</keyword>
<name>A0AAX6HLI3_IRIPA</name>
<evidence type="ECO:0000313" key="8">
    <source>
        <dbReference type="EMBL" id="KAJ6841939.1"/>
    </source>
</evidence>
<keyword evidence="3 6" id="KW-0812">Transmembrane</keyword>
<dbReference type="GO" id="GO:0005737">
    <property type="term" value="C:cytoplasm"/>
    <property type="evidence" value="ECO:0007669"/>
    <property type="project" value="TreeGrafter"/>
</dbReference>
<organism evidence="8 9">
    <name type="scientific">Iris pallida</name>
    <name type="common">Sweet iris</name>
    <dbReference type="NCBI Taxonomy" id="29817"/>
    <lineage>
        <taxon>Eukaryota</taxon>
        <taxon>Viridiplantae</taxon>
        <taxon>Streptophyta</taxon>
        <taxon>Embryophyta</taxon>
        <taxon>Tracheophyta</taxon>
        <taxon>Spermatophyta</taxon>
        <taxon>Magnoliopsida</taxon>
        <taxon>Liliopsida</taxon>
        <taxon>Asparagales</taxon>
        <taxon>Iridaceae</taxon>
        <taxon>Iridoideae</taxon>
        <taxon>Irideae</taxon>
        <taxon>Iris</taxon>
    </lineage>
</organism>
<dbReference type="PANTHER" id="PTHR11266">
    <property type="entry name" value="PEROXISOMAL MEMBRANE PROTEIN 2, PXMP2 MPV17"/>
    <property type="match status" value="1"/>
</dbReference>
<proteinExistence type="inferred from homology"/>
<dbReference type="EMBL" id="JANAVB010008197">
    <property type="protein sequence ID" value="KAJ6841939.1"/>
    <property type="molecule type" value="Genomic_DNA"/>
</dbReference>
<dbReference type="InterPro" id="IPR007248">
    <property type="entry name" value="Mpv17_PMP22"/>
</dbReference>
<feature type="region of interest" description="Disordered" evidence="7">
    <location>
        <begin position="77"/>
        <end position="98"/>
    </location>
</feature>
<feature type="transmembrane region" description="Helical" evidence="6">
    <location>
        <begin position="156"/>
        <end position="177"/>
    </location>
</feature>
<comment type="subcellular location">
    <subcellularLocation>
        <location evidence="1">Membrane</location>
        <topology evidence="1">Multi-pass membrane protein</topology>
    </subcellularLocation>
</comment>
<dbReference type="GO" id="GO:0016020">
    <property type="term" value="C:membrane"/>
    <property type="evidence" value="ECO:0007669"/>
    <property type="project" value="UniProtKB-SubCell"/>
</dbReference>